<feature type="compositionally biased region" description="Polar residues" evidence="1">
    <location>
        <begin position="208"/>
        <end position="220"/>
    </location>
</feature>
<feature type="compositionally biased region" description="Low complexity" evidence="1">
    <location>
        <begin position="328"/>
        <end position="338"/>
    </location>
</feature>
<feature type="compositionally biased region" description="Polar residues" evidence="1">
    <location>
        <begin position="856"/>
        <end position="873"/>
    </location>
</feature>
<dbReference type="InterPro" id="IPR035892">
    <property type="entry name" value="C2_domain_sf"/>
</dbReference>
<dbReference type="SUPFAM" id="SSF49562">
    <property type="entry name" value="C2 domain (Calcium/lipid-binding domain, CaLB)"/>
    <property type="match status" value="1"/>
</dbReference>
<dbReference type="OrthoDB" id="270970at2759"/>
<dbReference type="PANTHER" id="PTHR47052">
    <property type="entry name" value="CONSERVED SERINE PROLINE-RICH PROTEIN (AFU_ORTHOLOGUE AFUA_2G01790)"/>
    <property type="match status" value="1"/>
</dbReference>
<feature type="compositionally biased region" description="Basic and acidic residues" evidence="1">
    <location>
        <begin position="228"/>
        <end position="240"/>
    </location>
</feature>
<reference evidence="3" key="1">
    <citation type="journal article" date="2020" name="Stud. Mycol.">
        <title>101 Dothideomycetes genomes: a test case for predicting lifestyles and emergence of pathogens.</title>
        <authorList>
            <person name="Haridas S."/>
            <person name="Albert R."/>
            <person name="Binder M."/>
            <person name="Bloem J."/>
            <person name="Labutti K."/>
            <person name="Salamov A."/>
            <person name="Andreopoulos B."/>
            <person name="Baker S."/>
            <person name="Barry K."/>
            <person name="Bills G."/>
            <person name="Bluhm B."/>
            <person name="Cannon C."/>
            <person name="Castanera R."/>
            <person name="Culley D."/>
            <person name="Daum C."/>
            <person name="Ezra D."/>
            <person name="Gonzalez J."/>
            <person name="Henrissat B."/>
            <person name="Kuo A."/>
            <person name="Liang C."/>
            <person name="Lipzen A."/>
            <person name="Lutzoni F."/>
            <person name="Magnuson J."/>
            <person name="Mondo S."/>
            <person name="Nolan M."/>
            <person name="Ohm R."/>
            <person name="Pangilinan J."/>
            <person name="Park H.-J."/>
            <person name="Ramirez L."/>
            <person name="Alfaro M."/>
            <person name="Sun H."/>
            <person name="Tritt A."/>
            <person name="Yoshinaga Y."/>
            <person name="Zwiers L.-H."/>
            <person name="Turgeon B."/>
            <person name="Goodwin S."/>
            <person name="Spatafora J."/>
            <person name="Crous P."/>
            <person name="Grigoriev I."/>
        </authorList>
    </citation>
    <scope>NUCLEOTIDE SEQUENCE</scope>
    <source>
        <strain evidence="3">CBS 113979</strain>
    </source>
</reference>
<feature type="compositionally biased region" description="Low complexity" evidence="1">
    <location>
        <begin position="601"/>
        <end position="614"/>
    </location>
</feature>
<accession>A0A6G1GPJ1</accession>
<feature type="compositionally biased region" description="Low complexity" evidence="1">
    <location>
        <begin position="177"/>
        <end position="186"/>
    </location>
</feature>
<feature type="compositionally biased region" description="Basic and acidic residues" evidence="1">
    <location>
        <begin position="525"/>
        <end position="534"/>
    </location>
</feature>
<evidence type="ECO:0000313" key="3">
    <source>
        <dbReference type="EMBL" id="KAF1982734.1"/>
    </source>
</evidence>
<name>A0A6G1GPJ1_9PEZI</name>
<feature type="compositionally biased region" description="Polar residues" evidence="1">
    <location>
        <begin position="493"/>
        <end position="513"/>
    </location>
</feature>
<dbReference type="Proteomes" id="UP000800041">
    <property type="component" value="Unassembled WGS sequence"/>
</dbReference>
<dbReference type="EMBL" id="ML977181">
    <property type="protein sequence ID" value="KAF1982734.1"/>
    <property type="molecule type" value="Genomic_DNA"/>
</dbReference>
<evidence type="ECO:0000256" key="1">
    <source>
        <dbReference type="SAM" id="MobiDB-lite"/>
    </source>
</evidence>
<dbReference type="InterPro" id="IPR052981">
    <property type="entry name" value="Ingression_C2_domain"/>
</dbReference>
<dbReference type="InterPro" id="IPR000008">
    <property type="entry name" value="C2_dom"/>
</dbReference>
<evidence type="ECO:0000313" key="4">
    <source>
        <dbReference type="Proteomes" id="UP000800041"/>
    </source>
</evidence>
<feature type="compositionally biased region" description="Low complexity" evidence="1">
    <location>
        <begin position="811"/>
        <end position="821"/>
    </location>
</feature>
<dbReference type="SMART" id="SM00239">
    <property type="entry name" value="C2"/>
    <property type="match status" value="1"/>
</dbReference>
<dbReference type="PROSITE" id="PS50004">
    <property type="entry name" value="C2"/>
    <property type="match status" value="1"/>
</dbReference>
<feature type="compositionally biased region" description="Basic and acidic residues" evidence="1">
    <location>
        <begin position="743"/>
        <end position="763"/>
    </location>
</feature>
<feature type="domain" description="C2" evidence="2">
    <location>
        <begin position="1"/>
        <end position="110"/>
    </location>
</feature>
<dbReference type="AlphaFoldDB" id="A0A6G1GPJ1"/>
<feature type="compositionally biased region" description="Polar residues" evidence="1">
    <location>
        <begin position="715"/>
        <end position="727"/>
    </location>
</feature>
<dbReference type="PANTHER" id="PTHR47052:SF3">
    <property type="entry name" value="INGRESSION PROTEIN 1"/>
    <property type="match status" value="1"/>
</dbReference>
<feature type="compositionally biased region" description="Low complexity" evidence="1">
    <location>
        <begin position="580"/>
        <end position="589"/>
    </location>
</feature>
<feature type="compositionally biased region" description="Basic and acidic residues" evidence="1">
    <location>
        <begin position="134"/>
        <end position="144"/>
    </location>
</feature>
<proteinExistence type="predicted"/>
<sequence length="954" mass="104306">MTVDGPDIGTLVVVVDRAKNLPNRRTMGKQDPYCAARLGKEAKKTETDKRGGQTPRWDQELRFTVHDSADYHNLKVSVFNDDKKTELIGEGWVSLENVVMPGGGHHDLWHTLHCKGKYAGEIRIELTYYDTREPEEKPVVEKKKSTNRVLTEDNLYQPISGPRQLTPVKRRPLPNDPSSASPSPSAIPDHARGVPMPQSAPRSFHTPPATQHSRSVDNTPSHGRHGRHGDSRHGAMERRRPAPYPESPHDAYEDVGQAELESSRDRRSSYNPQYPYPDDPFQRVSSIEPFIDRDGNIVDPSAIYGRAPAQVQPLEPLPQIPSGRGGRQSRQSVSSQRSYDPVPAPYHSGNVPPANLAHSHSAPTVPVSHSLEYSRPERGAHPPFDGHGLEISNGHYQNQDSPQSQMMLARRAPHGQAGDPYHPDHYQSSPSYNDHGYHLEHSMQPTVEDEEDLNHPPPPPPPVHRASAPADVPHVHDRAPSCGEPMAPAPLRINSNRMPMQDPCQQPVQTYQQPEGYYDEPEQMMDDRYEDRRGSNAQYAEHTQQPRRLSNVNAMGSSPAAEDQYALTRVGVQGYSPVTSSSPRQLPPRSQEHRLSISQLQYAASPPAHAQPQQFSTPPRPHPLSTSQSAANQGPPRYRGNSYESPSTYDAAPMIKPRAISPGPSPRTGRMPDRSTPTRKSVSPRPPEPSSTDRRLSAVPFSPDCFDELNPSARLISTQHSNTTSAYGTPKTRDSPFNNPTHNNDEPDVDFHGNKIDPSDRLPVDSWAPEPERKPGEKDRPLRQRDRLTGAREPGAGGGGTITAMIKPLGSGSHSSSDSPSMRNRLQKARPKSAYLTGSDSATGSPNTGGGSPNGYMSSPGTGTYASSSTSLVRSRAGRPALGGEVSRSFGAAPPIPAKIPIAAGEGFEKDDLDALSLEMAGIDLGVVGRDRGTGRGRWGGSGSGARERRNVYD</sequence>
<feature type="compositionally biased region" description="Polar residues" evidence="1">
    <location>
        <begin position="394"/>
        <end position="406"/>
    </location>
</feature>
<gene>
    <name evidence="3" type="ORF">K402DRAFT_407399</name>
</gene>
<dbReference type="InterPro" id="IPR037791">
    <property type="entry name" value="C2_fungal_Inn1"/>
</dbReference>
<dbReference type="Gene3D" id="2.60.40.150">
    <property type="entry name" value="C2 domain"/>
    <property type="match status" value="1"/>
</dbReference>
<feature type="compositionally biased region" description="Polar residues" evidence="1">
    <location>
        <begin position="535"/>
        <end position="556"/>
    </location>
</feature>
<dbReference type="CDD" id="cd08681">
    <property type="entry name" value="C2_fungal_Inn1p-like"/>
    <property type="match status" value="1"/>
</dbReference>
<feature type="region of interest" description="Disordered" evidence="1">
    <location>
        <begin position="134"/>
        <end position="896"/>
    </location>
</feature>
<keyword evidence="4" id="KW-1185">Reference proteome</keyword>
<protein>
    <recommendedName>
        <fullName evidence="2">C2 domain-containing protein</fullName>
    </recommendedName>
</protein>
<feature type="region of interest" description="Disordered" evidence="1">
    <location>
        <begin position="929"/>
        <end position="954"/>
    </location>
</feature>
<evidence type="ECO:0000259" key="2">
    <source>
        <dbReference type="PROSITE" id="PS50004"/>
    </source>
</evidence>
<organism evidence="3 4">
    <name type="scientific">Aulographum hederae CBS 113979</name>
    <dbReference type="NCBI Taxonomy" id="1176131"/>
    <lineage>
        <taxon>Eukaryota</taxon>
        <taxon>Fungi</taxon>
        <taxon>Dikarya</taxon>
        <taxon>Ascomycota</taxon>
        <taxon>Pezizomycotina</taxon>
        <taxon>Dothideomycetes</taxon>
        <taxon>Pleosporomycetidae</taxon>
        <taxon>Aulographales</taxon>
        <taxon>Aulographaceae</taxon>
    </lineage>
</organism>
<dbReference type="Pfam" id="PF00168">
    <property type="entry name" value="C2"/>
    <property type="match status" value="1"/>
</dbReference>
<feature type="compositionally biased region" description="Basic and acidic residues" evidence="1">
    <location>
        <begin position="770"/>
        <end position="790"/>
    </location>
</feature>